<dbReference type="PANTHER" id="PTHR43236:SF2">
    <property type="entry name" value="BLL0069 PROTEIN"/>
    <property type="match status" value="1"/>
</dbReference>
<dbReference type="AlphaFoldDB" id="A0A7W0C181"/>
<protein>
    <submittedName>
        <fullName evidence="2">Zn-dependent peptidase ImmA (M78 family)</fullName>
    </submittedName>
</protein>
<evidence type="ECO:0000313" key="3">
    <source>
        <dbReference type="Proteomes" id="UP000523087"/>
    </source>
</evidence>
<dbReference type="PANTHER" id="PTHR43236">
    <property type="entry name" value="ANTITOXIN HIGA1"/>
    <property type="match status" value="1"/>
</dbReference>
<accession>A0A7W0C181</accession>
<dbReference type="Pfam" id="PF06114">
    <property type="entry name" value="Peptidase_M78"/>
    <property type="match status" value="1"/>
</dbReference>
<evidence type="ECO:0000259" key="1">
    <source>
        <dbReference type="Pfam" id="PF06114"/>
    </source>
</evidence>
<reference evidence="2 3" key="1">
    <citation type="submission" date="2020-07" db="EMBL/GenBank/DDBJ databases">
        <title>Genomic Encyclopedia of Type Strains, Phase IV (KMG-IV): sequencing the most valuable type-strain genomes for metagenomic binning, comparative biology and taxonomic classification.</title>
        <authorList>
            <person name="Goeker M."/>
        </authorList>
    </citation>
    <scope>NUCLEOTIDE SEQUENCE [LARGE SCALE GENOMIC DNA]</scope>
    <source>
        <strain evidence="2 3">DSM 15730</strain>
    </source>
</reference>
<dbReference type="InterPro" id="IPR052345">
    <property type="entry name" value="Rad_response_metalloprotease"/>
</dbReference>
<dbReference type="InterPro" id="IPR010359">
    <property type="entry name" value="IrrE_HExxH"/>
</dbReference>
<organism evidence="2 3">
    <name type="scientific">Thermaerobacillus caldiproteolyticus</name>
    <dbReference type="NCBI Taxonomy" id="247480"/>
    <lineage>
        <taxon>Bacteria</taxon>
        <taxon>Bacillati</taxon>
        <taxon>Bacillota</taxon>
        <taxon>Bacilli</taxon>
        <taxon>Bacillales</taxon>
        <taxon>Anoxybacillaceae</taxon>
        <taxon>Thermaerobacillus</taxon>
    </lineage>
</organism>
<sequence>MTIENITFNPYDESNTNDVLNKIEQYLNKTPPETVLQELSRKIFFDYSVGWREPLIEVFKKYDELTRKIPGYYYELVQAQHNEILPQYTYLITFLIAEKILPTDIISKEIVNNLKNEEAKYILMAFLTSWDTEKALELDAPYVKKNFEHIIHSKLVQIEELILSAAKEDSYYNAVVDMLSDETIQYHFYQEIQKMIKKRNSKHLKELEIFIDKCTKSHQEHIIEFISDLLELSTVRNFLNERWGFNLMERLYRNFASNAKAMSNNAKRMSLNALNRFKRKQKSSFAVAARYQIDKLRENDKNYIVNSVEKVASAEITDYNDILVPPTHPQWEWKDYAYFLVKTYKEKHPDQEVVDVIQLAKDLGIEIFMSRLETENFDACLVRDVTLKMPVIIVNRHKKSKGRINFSIAHEIAHAVLPHHAQSSFFCFLEDVTEMNKFKMDKQLEIEANNFAAYILLPDEQFKKDIAHLDFTIKNVAKLSKKYGASLVLVSKKWVELSNLDIAMVFSTNGIVDWWCKSESFPYYRIESAVESASSVLKAAINEERKSIRKKVIFSQWFKDESPRYIIQEESYKIFDDKVLTLLQIIEEE</sequence>
<dbReference type="Proteomes" id="UP000523087">
    <property type="component" value="Unassembled WGS sequence"/>
</dbReference>
<keyword evidence="3" id="KW-1185">Reference proteome</keyword>
<dbReference type="EMBL" id="JACDUT010000022">
    <property type="protein sequence ID" value="MBA2876909.1"/>
    <property type="molecule type" value="Genomic_DNA"/>
</dbReference>
<dbReference type="Gene3D" id="1.10.10.2910">
    <property type="match status" value="1"/>
</dbReference>
<name>A0A7W0C181_9BACL</name>
<comment type="caution">
    <text evidence="2">The sequence shown here is derived from an EMBL/GenBank/DDBJ whole genome shotgun (WGS) entry which is preliminary data.</text>
</comment>
<dbReference type="RefSeq" id="WP_181557554.1">
    <property type="nucleotide sequence ID" value="NZ_JACDUT010000022.1"/>
</dbReference>
<feature type="domain" description="IrrE N-terminal-like" evidence="1">
    <location>
        <begin position="360"/>
        <end position="493"/>
    </location>
</feature>
<proteinExistence type="predicted"/>
<gene>
    <name evidence="2" type="ORF">HNR31_003749</name>
</gene>
<evidence type="ECO:0000313" key="2">
    <source>
        <dbReference type="EMBL" id="MBA2876909.1"/>
    </source>
</evidence>